<sequence length="394" mass="45555">MVRRKSIKVSDRAEETIGDDDRISRLPIELIHQIYSLMDTRFCVQSSLLSRRWRNIWKSQPYLNFKIETDPYTFLTIGSKFPNFVHRFLSAREKHAELVTIDFRSNSIKLSLLKEIVTYAISHRTQKLNIEYLSGIPTRRGGVDLSLFKSRYLQEVSLNIDFEFLKTPTLTWDLPALTTLHLERVTFTLCSPGSNSSSSSNSSSKSLELFSTFPNLKTLVLVHCRLWDIHTFYITSSGLKNLTLERILHHSCRFVITAPKLSSFTYNHMAPCSFLANNLDSLETVIFRTIYGTYLEDQPKIVEFMIDTFHQLYNAKFLTLNKDALMFLTRFPELLERRGCPFVRLQSLTLDEKPHPLSVVITDIINYFRGNSSGVMVTIKHNPTSSEQVVIRFS</sequence>
<evidence type="ECO:0000313" key="1">
    <source>
        <dbReference type="EMBL" id="KAI3764536.1"/>
    </source>
</evidence>
<keyword evidence="2" id="KW-1185">Reference proteome</keyword>
<dbReference type="EMBL" id="CM042011">
    <property type="protein sequence ID" value="KAI3764536.1"/>
    <property type="molecule type" value="Genomic_DNA"/>
</dbReference>
<organism evidence="1 2">
    <name type="scientific">Cichorium intybus</name>
    <name type="common">Chicory</name>
    <dbReference type="NCBI Taxonomy" id="13427"/>
    <lineage>
        <taxon>Eukaryota</taxon>
        <taxon>Viridiplantae</taxon>
        <taxon>Streptophyta</taxon>
        <taxon>Embryophyta</taxon>
        <taxon>Tracheophyta</taxon>
        <taxon>Spermatophyta</taxon>
        <taxon>Magnoliopsida</taxon>
        <taxon>eudicotyledons</taxon>
        <taxon>Gunneridae</taxon>
        <taxon>Pentapetalae</taxon>
        <taxon>asterids</taxon>
        <taxon>campanulids</taxon>
        <taxon>Asterales</taxon>
        <taxon>Asteraceae</taxon>
        <taxon>Cichorioideae</taxon>
        <taxon>Cichorieae</taxon>
        <taxon>Cichoriinae</taxon>
        <taxon>Cichorium</taxon>
    </lineage>
</organism>
<comment type="caution">
    <text evidence="1">The sequence shown here is derived from an EMBL/GenBank/DDBJ whole genome shotgun (WGS) entry which is preliminary data.</text>
</comment>
<reference evidence="2" key="1">
    <citation type="journal article" date="2022" name="Mol. Ecol. Resour.">
        <title>The genomes of chicory, endive, great burdock and yacon provide insights into Asteraceae palaeo-polyploidization history and plant inulin production.</title>
        <authorList>
            <person name="Fan W."/>
            <person name="Wang S."/>
            <person name="Wang H."/>
            <person name="Wang A."/>
            <person name="Jiang F."/>
            <person name="Liu H."/>
            <person name="Zhao H."/>
            <person name="Xu D."/>
            <person name="Zhang Y."/>
        </authorList>
    </citation>
    <scope>NUCLEOTIDE SEQUENCE [LARGE SCALE GENOMIC DNA]</scope>
    <source>
        <strain evidence="2">cv. Punajuju</strain>
    </source>
</reference>
<evidence type="ECO:0000313" key="2">
    <source>
        <dbReference type="Proteomes" id="UP001055811"/>
    </source>
</evidence>
<accession>A0ACB9F0N6</accession>
<protein>
    <submittedName>
        <fullName evidence="1">Uncharacterized protein</fullName>
    </submittedName>
</protein>
<name>A0ACB9F0N6_CICIN</name>
<dbReference type="Proteomes" id="UP001055811">
    <property type="component" value="Linkage Group LG03"/>
</dbReference>
<proteinExistence type="predicted"/>
<gene>
    <name evidence="1" type="ORF">L2E82_14547</name>
</gene>
<reference evidence="1 2" key="2">
    <citation type="journal article" date="2022" name="Mol. Ecol. Resour.">
        <title>The genomes of chicory, endive, great burdock and yacon provide insights into Asteraceae paleo-polyploidization history and plant inulin production.</title>
        <authorList>
            <person name="Fan W."/>
            <person name="Wang S."/>
            <person name="Wang H."/>
            <person name="Wang A."/>
            <person name="Jiang F."/>
            <person name="Liu H."/>
            <person name="Zhao H."/>
            <person name="Xu D."/>
            <person name="Zhang Y."/>
        </authorList>
    </citation>
    <scope>NUCLEOTIDE SEQUENCE [LARGE SCALE GENOMIC DNA]</scope>
    <source>
        <strain evidence="2">cv. Punajuju</strain>
        <tissue evidence="1">Leaves</tissue>
    </source>
</reference>